<dbReference type="Gene3D" id="3.30.420.150">
    <property type="entry name" value="Exopolyphosphatase. Domain 2"/>
    <property type="match status" value="1"/>
</dbReference>
<dbReference type="KEGG" id="stae:HNV11_17715"/>
<dbReference type="Gene3D" id="3.30.420.40">
    <property type="match status" value="1"/>
</dbReference>
<dbReference type="Proteomes" id="UP000502756">
    <property type="component" value="Chromosome"/>
</dbReference>
<dbReference type="InterPro" id="IPR043129">
    <property type="entry name" value="ATPase_NBD"/>
</dbReference>
<dbReference type="InterPro" id="IPR003695">
    <property type="entry name" value="Ppx_GppA_N"/>
</dbReference>
<dbReference type="Pfam" id="PF02541">
    <property type="entry name" value="Ppx-GppA"/>
    <property type="match status" value="1"/>
</dbReference>
<dbReference type="SUPFAM" id="SSF53067">
    <property type="entry name" value="Actin-like ATPase domain"/>
    <property type="match status" value="2"/>
</dbReference>
<organism evidence="2 3">
    <name type="scientific">Spirosoma taeanense</name>
    <dbReference type="NCBI Taxonomy" id="2735870"/>
    <lineage>
        <taxon>Bacteria</taxon>
        <taxon>Pseudomonadati</taxon>
        <taxon>Bacteroidota</taxon>
        <taxon>Cytophagia</taxon>
        <taxon>Cytophagales</taxon>
        <taxon>Cytophagaceae</taxon>
        <taxon>Spirosoma</taxon>
    </lineage>
</organism>
<sequence length="294" mass="32800">MKLAAIDIGSNAARLQISTILHNDGIVSFKRVEYVRFPLRLGHDVFNFGELTAESEARTTKLMQVYKLLMELHEVEDYMACATSAMRESANGQDVARRIEAATGIRIHIIDGQKEAELINNVVVQALDDRQFLHIDVGGGSTELNLYKNRQKVNSKSFKIGSVRLLEGKEIKGGWRKMEDWVEDNVDPSEEIIAVGTGGNISKLFNLASKIDDSSTTVTEIERIRDYIAGFSQEDRINKLRLNADRADVIVPAASIYISVMKWAGANQIIVPDLGLKDGIIQLVYSHLSRKKRG</sequence>
<dbReference type="CDD" id="cd24006">
    <property type="entry name" value="ASKHA_NBD_PPX_GppA"/>
    <property type="match status" value="1"/>
</dbReference>
<dbReference type="GO" id="GO:0016462">
    <property type="term" value="F:pyrophosphatase activity"/>
    <property type="evidence" value="ECO:0007669"/>
    <property type="project" value="TreeGrafter"/>
</dbReference>
<name>A0A6M5YDP2_9BACT</name>
<feature type="domain" description="Ppx/GppA phosphatase N-terminal" evidence="1">
    <location>
        <begin position="30"/>
        <end position="281"/>
    </location>
</feature>
<evidence type="ECO:0000313" key="2">
    <source>
        <dbReference type="EMBL" id="QJW91082.1"/>
    </source>
</evidence>
<gene>
    <name evidence="2" type="ORF">HNV11_17715</name>
</gene>
<keyword evidence="3" id="KW-1185">Reference proteome</keyword>
<dbReference type="AlphaFoldDB" id="A0A6M5YDP2"/>
<dbReference type="RefSeq" id="WP_171740928.1">
    <property type="nucleotide sequence ID" value="NZ_CP053435.1"/>
</dbReference>
<dbReference type="PANTHER" id="PTHR30005">
    <property type="entry name" value="EXOPOLYPHOSPHATASE"/>
    <property type="match status" value="1"/>
</dbReference>
<evidence type="ECO:0000259" key="1">
    <source>
        <dbReference type="Pfam" id="PF02541"/>
    </source>
</evidence>
<dbReference type="InterPro" id="IPR050273">
    <property type="entry name" value="GppA/Ppx_hydrolase"/>
</dbReference>
<protein>
    <submittedName>
        <fullName evidence="2">Phosphatase</fullName>
    </submittedName>
</protein>
<dbReference type="EMBL" id="CP053435">
    <property type="protein sequence ID" value="QJW91082.1"/>
    <property type="molecule type" value="Genomic_DNA"/>
</dbReference>
<evidence type="ECO:0000313" key="3">
    <source>
        <dbReference type="Proteomes" id="UP000502756"/>
    </source>
</evidence>
<reference evidence="2 3" key="1">
    <citation type="submission" date="2020-05" db="EMBL/GenBank/DDBJ databases">
        <title>Genome sequencing of Spirosoma sp. TS118.</title>
        <authorList>
            <person name="Lee J.-H."/>
            <person name="Jeong S."/>
            <person name="Zhao L."/>
            <person name="Jung J.-H."/>
            <person name="Kim M.-K."/>
            <person name="Lim S."/>
        </authorList>
    </citation>
    <scope>NUCLEOTIDE SEQUENCE [LARGE SCALE GENOMIC DNA]</scope>
    <source>
        <strain evidence="2 3">TS118</strain>
    </source>
</reference>
<dbReference type="PANTHER" id="PTHR30005:SF0">
    <property type="entry name" value="RETROGRADE REGULATION PROTEIN 2"/>
    <property type="match status" value="1"/>
</dbReference>
<proteinExistence type="predicted"/>
<accession>A0A6M5YDP2</accession>